<dbReference type="GO" id="GO:0008285">
    <property type="term" value="P:negative regulation of cell population proliferation"/>
    <property type="evidence" value="ECO:0007669"/>
    <property type="project" value="TreeGrafter"/>
</dbReference>
<dbReference type="InterPro" id="IPR002087">
    <property type="entry name" value="Anti_prolifrtn"/>
</dbReference>
<dbReference type="PANTHER" id="PTHR22978">
    <property type="entry name" value="B-CELL TRANSLOCATION GENE"/>
    <property type="match status" value="1"/>
</dbReference>
<comment type="caution">
    <text evidence="5">The sequence shown here is derived from an EMBL/GenBank/DDBJ whole genome shotgun (WGS) entry which is preliminary data.</text>
</comment>
<dbReference type="PROSITE" id="PS00960">
    <property type="entry name" value="BTG_1"/>
    <property type="match status" value="1"/>
</dbReference>
<dbReference type="PROSITE" id="PS01203">
    <property type="entry name" value="BTG_2"/>
    <property type="match status" value="1"/>
</dbReference>
<evidence type="ECO:0000259" key="4">
    <source>
        <dbReference type="PROSITE" id="PS01203"/>
    </source>
</evidence>
<dbReference type="AlphaFoldDB" id="A0A811YRB4"/>
<organism evidence="5 6">
    <name type="scientific">Nyctereutes procyonoides</name>
    <name type="common">Raccoon dog</name>
    <name type="synonym">Canis procyonoides</name>
    <dbReference type="NCBI Taxonomy" id="34880"/>
    <lineage>
        <taxon>Eukaryota</taxon>
        <taxon>Metazoa</taxon>
        <taxon>Chordata</taxon>
        <taxon>Craniata</taxon>
        <taxon>Vertebrata</taxon>
        <taxon>Euteleostomi</taxon>
        <taxon>Mammalia</taxon>
        <taxon>Eutheria</taxon>
        <taxon>Laurasiatheria</taxon>
        <taxon>Carnivora</taxon>
        <taxon>Caniformia</taxon>
        <taxon>Canidae</taxon>
        <taxon>Nyctereutes</taxon>
    </lineage>
</organism>
<evidence type="ECO:0000313" key="5">
    <source>
        <dbReference type="EMBL" id="CAD7680096.1"/>
    </source>
</evidence>
<dbReference type="InterPro" id="IPR033332">
    <property type="entry name" value="BTG"/>
</dbReference>
<feature type="compositionally biased region" description="Basic residues" evidence="2">
    <location>
        <begin position="1"/>
        <end position="12"/>
    </location>
</feature>
<dbReference type="SUPFAM" id="SSF160696">
    <property type="entry name" value="BTG domain-like"/>
    <property type="match status" value="1"/>
</dbReference>
<dbReference type="FunFam" id="3.90.640.90:FF:000003">
    <property type="entry name" value="BTG1 isoform 1"/>
    <property type="match status" value="1"/>
</dbReference>
<dbReference type="Pfam" id="PF07742">
    <property type="entry name" value="BTG"/>
    <property type="match status" value="1"/>
</dbReference>
<feature type="domain" description="Anti-proliferative protein" evidence="4">
    <location>
        <begin position="211"/>
        <end position="230"/>
    </location>
</feature>
<dbReference type="InterPro" id="IPR036054">
    <property type="entry name" value="BTG-like_sf"/>
</dbReference>
<evidence type="ECO:0000256" key="1">
    <source>
        <dbReference type="ARBA" id="ARBA00007989"/>
    </source>
</evidence>
<evidence type="ECO:0000259" key="3">
    <source>
        <dbReference type="PROSITE" id="PS00960"/>
    </source>
</evidence>
<feature type="compositionally biased region" description="Gly residues" evidence="2">
    <location>
        <begin position="21"/>
        <end position="31"/>
    </location>
</feature>
<dbReference type="Gene3D" id="3.90.640.90">
    <property type="entry name" value="Anti-proliferative protein, N-terminal domain"/>
    <property type="match status" value="1"/>
</dbReference>
<feature type="compositionally biased region" description="Basic residues" evidence="2">
    <location>
        <begin position="74"/>
        <end position="85"/>
    </location>
</feature>
<dbReference type="EMBL" id="CAJHUB010000746">
    <property type="protein sequence ID" value="CAD7680096.1"/>
    <property type="molecule type" value="Genomic_DNA"/>
</dbReference>
<dbReference type="PRINTS" id="PR00310">
    <property type="entry name" value="ANTIPRLFBTG1"/>
</dbReference>
<dbReference type="GO" id="GO:0005737">
    <property type="term" value="C:cytoplasm"/>
    <property type="evidence" value="ECO:0007669"/>
    <property type="project" value="TreeGrafter"/>
</dbReference>
<dbReference type="Proteomes" id="UP000645828">
    <property type="component" value="Unassembled WGS sequence"/>
</dbReference>
<keyword evidence="6" id="KW-1185">Reference proteome</keyword>
<dbReference type="GO" id="GO:0005634">
    <property type="term" value="C:nucleus"/>
    <property type="evidence" value="ECO:0007669"/>
    <property type="project" value="TreeGrafter"/>
</dbReference>
<feature type="domain" description="Anti-proliferative protein" evidence="3">
    <location>
        <begin position="165"/>
        <end position="185"/>
    </location>
</feature>
<dbReference type="SMART" id="SM00099">
    <property type="entry name" value="btg1"/>
    <property type="match status" value="1"/>
</dbReference>
<sequence>MTSAPRRRRGRGRARERAGRGAAGRGAAGRGGARRGGARRGGAGACPSPPHPPAAANGGPGGAPASRNSMKGASRVKSRQSRVPRARPTEASRCCPLPAAAAPSCARAAPDMSRARWTGERADMLPEIAAAAGFLCSLLRTRGCVSEQRLKVFGRALREALTEHYKHHWFPEKPSKGSGYRCIRINHKMDPIISKVASQIGLSQPQLHRLLPRELTLWVDPYEVSYRIGEDGSICVLYEEAPVAASYGLLTCKNQMMLGRSSPSKNYVMAVSS</sequence>
<accession>A0A811YRB4</accession>
<gene>
    <name evidence="5" type="ORF">NYPRO_LOCUS12895</name>
</gene>
<dbReference type="PANTHER" id="PTHR22978:SF29">
    <property type="entry name" value="PROTEIN BTG2"/>
    <property type="match status" value="1"/>
</dbReference>
<reference evidence="5" key="1">
    <citation type="submission" date="2020-12" db="EMBL/GenBank/DDBJ databases">
        <authorList>
            <consortium name="Molecular Ecology Group"/>
        </authorList>
    </citation>
    <scope>NUCLEOTIDE SEQUENCE</scope>
    <source>
        <strain evidence="5">TBG_1078</strain>
    </source>
</reference>
<comment type="similarity">
    <text evidence="1">Belongs to the BTG family.</text>
</comment>
<evidence type="ECO:0000313" key="6">
    <source>
        <dbReference type="Proteomes" id="UP000645828"/>
    </source>
</evidence>
<feature type="region of interest" description="Disordered" evidence="2">
    <location>
        <begin position="1"/>
        <end position="91"/>
    </location>
</feature>
<name>A0A811YRB4_NYCPR</name>
<evidence type="ECO:0000256" key="2">
    <source>
        <dbReference type="SAM" id="MobiDB-lite"/>
    </source>
</evidence>
<protein>
    <submittedName>
        <fullName evidence="5">(raccoon dog) hypothetical protein</fullName>
    </submittedName>
</protein>
<proteinExistence type="inferred from homology"/>